<dbReference type="InterPro" id="IPR036390">
    <property type="entry name" value="WH_DNA-bd_sf"/>
</dbReference>
<dbReference type="Gene3D" id="2.60.120.10">
    <property type="entry name" value="Jelly Rolls"/>
    <property type="match status" value="1"/>
</dbReference>
<dbReference type="Proteomes" id="UP000077363">
    <property type="component" value="Chromosome"/>
</dbReference>
<reference evidence="6 7" key="1">
    <citation type="submission" date="2015-01" db="EMBL/GenBank/DDBJ databases">
        <title>Deinococcus puniceus/DY1/ whole genome sequencing.</title>
        <authorList>
            <person name="Kim M.K."/>
            <person name="Srinivasan S."/>
            <person name="Lee J.-J."/>
        </authorList>
    </citation>
    <scope>NUCLEOTIDE SEQUENCE [LARGE SCALE GENOMIC DNA]</scope>
    <source>
        <strain evidence="6 7">DY1</strain>
    </source>
</reference>
<dbReference type="SMART" id="SM00100">
    <property type="entry name" value="cNMP"/>
    <property type="match status" value="1"/>
</dbReference>
<sequence>MSRLEDLQRSPLFQNVPQEALRDVLQILTPRSYRPGEVVLSQDVSGDALHLITGGVVRVSRVSLGHRERVMGDIYAPGLVGETSVLSHQQRSATVTALTDVTTLMLYREHFEVLLNRHPKVLWNLAAMLVQRVTNLNDELIAFGLNTEAALAHVFTTQYRQRLAAGIPDPEVLPLGTQDIMQRISASRETVARVMKKLEAQGLLDITPRTVHLLDLEGLGAVPLGDEDGE</sequence>
<keyword evidence="7" id="KW-1185">Reference proteome</keyword>
<dbReference type="SUPFAM" id="SSF51206">
    <property type="entry name" value="cAMP-binding domain-like"/>
    <property type="match status" value="1"/>
</dbReference>
<keyword evidence="1" id="KW-0805">Transcription regulation</keyword>
<dbReference type="Gene3D" id="1.10.10.10">
    <property type="entry name" value="Winged helix-like DNA-binding domain superfamily/Winged helix DNA-binding domain"/>
    <property type="match status" value="1"/>
</dbReference>
<dbReference type="InterPro" id="IPR012318">
    <property type="entry name" value="HTH_CRP"/>
</dbReference>
<evidence type="ECO:0000313" key="7">
    <source>
        <dbReference type="Proteomes" id="UP000077363"/>
    </source>
</evidence>
<feature type="domain" description="Cyclic nucleotide-binding" evidence="4">
    <location>
        <begin position="12"/>
        <end position="132"/>
    </location>
</feature>
<dbReference type="Pfam" id="PF13545">
    <property type="entry name" value="HTH_Crp_2"/>
    <property type="match status" value="1"/>
</dbReference>
<keyword evidence="2" id="KW-0238">DNA-binding</keyword>
<dbReference type="InterPro" id="IPR018488">
    <property type="entry name" value="cNMP-bd_CS"/>
</dbReference>
<protein>
    <submittedName>
        <fullName evidence="6">Crp/Fnr family transcriptional regulator</fullName>
    </submittedName>
</protein>
<evidence type="ECO:0000256" key="2">
    <source>
        <dbReference type="ARBA" id="ARBA00023125"/>
    </source>
</evidence>
<dbReference type="GO" id="GO:0003677">
    <property type="term" value="F:DNA binding"/>
    <property type="evidence" value="ECO:0007669"/>
    <property type="project" value="UniProtKB-KW"/>
</dbReference>
<evidence type="ECO:0000256" key="3">
    <source>
        <dbReference type="ARBA" id="ARBA00023163"/>
    </source>
</evidence>
<evidence type="ECO:0000259" key="4">
    <source>
        <dbReference type="PROSITE" id="PS50042"/>
    </source>
</evidence>
<keyword evidence="3" id="KW-0804">Transcription</keyword>
<dbReference type="PRINTS" id="PR00034">
    <property type="entry name" value="HTHCRP"/>
</dbReference>
<dbReference type="PROSITE" id="PS51063">
    <property type="entry name" value="HTH_CRP_2"/>
    <property type="match status" value="1"/>
</dbReference>
<evidence type="ECO:0000256" key="1">
    <source>
        <dbReference type="ARBA" id="ARBA00023015"/>
    </source>
</evidence>
<dbReference type="AlphaFoldDB" id="A0A172T867"/>
<dbReference type="PROSITE" id="PS00889">
    <property type="entry name" value="CNMP_BINDING_2"/>
    <property type="match status" value="1"/>
</dbReference>
<dbReference type="GO" id="GO:0005829">
    <property type="term" value="C:cytosol"/>
    <property type="evidence" value="ECO:0007669"/>
    <property type="project" value="TreeGrafter"/>
</dbReference>
<gene>
    <name evidence="6" type="ORF">SU48_04435</name>
</gene>
<dbReference type="GO" id="GO:0003700">
    <property type="term" value="F:DNA-binding transcription factor activity"/>
    <property type="evidence" value="ECO:0007669"/>
    <property type="project" value="TreeGrafter"/>
</dbReference>
<dbReference type="SMART" id="SM00419">
    <property type="entry name" value="HTH_CRP"/>
    <property type="match status" value="1"/>
</dbReference>
<organism evidence="6 7">
    <name type="scientific">Deinococcus puniceus</name>
    <dbReference type="NCBI Taxonomy" id="1182568"/>
    <lineage>
        <taxon>Bacteria</taxon>
        <taxon>Thermotogati</taxon>
        <taxon>Deinococcota</taxon>
        <taxon>Deinococci</taxon>
        <taxon>Deinococcales</taxon>
        <taxon>Deinococcaceae</taxon>
        <taxon>Deinococcus</taxon>
    </lineage>
</organism>
<dbReference type="Pfam" id="PF00027">
    <property type="entry name" value="cNMP_binding"/>
    <property type="match status" value="1"/>
</dbReference>
<dbReference type="EMBL" id="CP011387">
    <property type="protein sequence ID" value="ANE43136.1"/>
    <property type="molecule type" value="Genomic_DNA"/>
</dbReference>
<dbReference type="OrthoDB" id="61017at2"/>
<dbReference type="RefSeq" id="WP_064014192.1">
    <property type="nucleotide sequence ID" value="NZ_CP011387.1"/>
</dbReference>
<name>A0A172T867_9DEIO</name>
<dbReference type="PROSITE" id="PS50042">
    <property type="entry name" value="CNMP_BINDING_3"/>
    <property type="match status" value="1"/>
</dbReference>
<dbReference type="KEGG" id="dpu:SU48_04435"/>
<dbReference type="InterPro" id="IPR036388">
    <property type="entry name" value="WH-like_DNA-bd_sf"/>
</dbReference>
<proteinExistence type="predicted"/>
<dbReference type="InterPro" id="IPR014710">
    <property type="entry name" value="RmlC-like_jellyroll"/>
</dbReference>
<dbReference type="PANTHER" id="PTHR24567:SF74">
    <property type="entry name" value="HTH-TYPE TRANSCRIPTIONAL REGULATOR ARCR"/>
    <property type="match status" value="1"/>
</dbReference>
<evidence type="ECO:0000259" key="5">
    <source>
        <dbReference type="PROSITE" id="PS51063"/>
    </source>
</evidence>
<accession>A0A172T867</accession>
<feature type="domain" description="HTH crp-type" evidence="5">
    <location>
        <begin position="145"/>
        <end position="217"/>
    </location>
</feature>
<dbReference type="PATRIC" id="fig|1182568.3.peg.923"/>
<dbReference type="SUPFAM" id="SSF46785">
    <property type="entry name" value="Winged helix' DNA-binding domain"/>
    <property type="match status" value="1"/>
</dbReference>
<evidence type="ECO:0000313" key="6">
    <source>
        <dbReference type="EMBL" id="ANE43136.1"/>
    </source>
</evidence>
<dbReference type="CDD" id="cd00038">
    <property type="entry name" value="CAP_ED"/>
    <property type="match status" value="1"/>
</dbReference>
<dbReference type="InterPro" id="IPR050397">
    <property type="entry name" value="Env_Response_Regulators"/>
</dbReference>
<dbReference type="InterPro" id="IPR000595">
    <property type="entry name" value="cNMP-bd_dom"/>
</dbReference>
<dbReference type="InterPro" id="IPR018490">
    <property type="entry name" value="cNMP-bd_dom_sf"/>
</dbReference>
<dbReference type="STRING" id="1182568.SU48_04435"/>
<dbReference type="PANTHER" id="PTHR24567">
    <property type="entry name" value="CRP FAMILY TRANSCRIPTIONAL REGULATORY PROTEIN"/>
    <property type="match status" value="1"/>
</dbReference>